<dbReference type="InterPro" id="IPR006279">
    <property type="entry name" value="SoxD"/>
</dbReference>
<feature type="region of interest" description="Disordered" evidence="1">
    <location>
        <begin position="88"/>
        <end position="125"/>
    </location>
</feature>
<protein>
    <submittedName>
        <fullName evidence="2">Sarcosine oxidase subunit delta</fullName>
    </submittedName>
</protein>
<dbReference type="AlphaFoldDB" id="A0A397Q5N6"/>
<evidence type="ECO:0000313" key="3">
    <source>
        <dbReference type="Proteomes" id="UP000266273"/>
    </source>
</evidence>
<dbReference type="EMBL" id="QXDF01000001">
    <property type="protein sequence ID" value="RIA56263.1"/>
    <property type="molecule type" value="Genomic_DNA"/>
</dbReference>
<dbReference type="GO" id="GO:0046653">
    <property type="term" value="P:tetrahydrofolate metabolic process"/>
    <property type="evidence" value="ECO:0007669"/>
    <property type="project" value="InterPro"/>
</dbReference>
<dbReference type="InterPro" id="IPR038561">
    <property type="entry name" value="SoxD_sf"/>
</dbReference>
<dbReference type="NCBIfam" id="TIGR01374">
    <property type="entry name" value="soxD"/>
    <property type="match status" value="1"/>
</dbReference>
<accession>A0A397Q5N6</accession>
<name>A0A397Q5N6_9HYPH</name>
<dbReference type="Proteomes" id="UP000266273">
    <property type="component" value="Unassembled WGS sequence"/>
</dbReference>
<dbReference type="OrthoDB" id="7159274at2"/>
<dbReference type="Pfam" id="PF04267">
    <property type="entry name" value="SoxD"/>
    <property type="match status" value="1"/>
</dbReference>
<comment type="caution">
    <text evidence="2">The sequence shown here is derived from an EMBL/GenBank/DDBJ whole genome shotgun (WGS) entry which is preliminary data.</text>
</comment>
<sequence length="125" mass="13799">MFIIECPYCGPRDQSEFSYGGQAHISRPTNSEALSDQEWAEFVFIRDNPKGLFAERWNHAAGCRKFFNCLRDTATDKIYAIYKMGETPPQIDAPELKTPSGEPAFGSGNDGTKVAVDQTAGKESA</sequence>
<evidence type="ECO:0000256" key="1">
    <source>
        <dbReference type="SAM" id="MobiDB-lite"/>
    </source>
</evidence>
<dbReference type="GO" id="GO:0008115">
    <property type="term" value="F:sarcosine oxidase activity"/>
    <property type="evidence" value="ECO:0007669"/>
    <property type="project" value="InterPro"/>
</dbReference>
<proteinExistence type="predicted"/>
<organism evidence="2 3">
    <name type="scientific">Dichotomicrobium thermohalophilum</name>
    <dbReference type="NCBI Taxonomy" id="933063"/>
    <lineage>
        <taxon>Bacteria</taxon>
        <taxon>Pseudomonadati</taxon>
        <taxon>Pseudomonadota</taxon>
        <taxon>Alphaproteobacteria</taxon>
        <taxon>Hyphomicrobiales</taxon>
        <taxon>Hyphomicrobiaceae</taxon>
        <taxon>Dichotomicrobium</taxon>
    </lineage>
</organism>
<dbReference type="Gene3D" id="3.30.2270.10">
    <property type="entry name" value="Folate-binding superfamily"/>
    <property type="match status" value="1"/>
</dbReference>
<reference evidence="2 3" key="1">
    <citation type="submission" date="2018-08" db="EMBL/GenBank/DDBJ databases">
        <title>Genomic Encyclopedia of Archaeal and Bacterial Type Strains, Phase II (KMG-II): from individual species to whole genera.</title>
        <authorList>
            <person name="Goeker M."/>
        </authorList>
    </citation>
    <scope>NUCLEOTIDE SEQUENCE [LARGE SCALE GENOMIC DNA]</scope>
    <source>
        <strain evidence="2 3">DSM 5002</strain>
    </source>
</reference>
<keyword evidence="3" id="KW-1185">Reference proteome</keyword>
<evidence type="ECO:0000313" key="2">
    <source>
        <dbReference type="EMBL" id="RIA56263.1"/>
    </source>
</evidence>
<gene>
    <name evidence="2" type="ORF">BXY53_1366</name>
</gene>
<dbReference type="RefSeq" id="WP_119061076.1">
    <property type="nucleotide sequence ID" value="NZ_QXDF01000001.1"/>
</dbReference>